<keyword evidence="8 10" id="KW-0342">GTP-binding</keyword>
<dbReference type="GO" id="GO:0005525">
    <property type="term" value="F:GTP binding"/>
    <property type="evidence" value="ECO:0007669"/>
    <property type="project" value="UniProtKB-UniRule"/>
</dbReference>
<dbReference type="SUPFAM" id="SSF50465">
    <property type="entry name" value="EF-Tu/eEF-1alpha/eIF2-gamma C-terminal domain"/>
    <property type="match status" value="1"/>
</dbReference>
<accession>A0ABD3USI2</accession>
<name>A0ABD3USI2_SINWO</name>
<dbReference type="Pfam" id="PF00009">
    <property type="entry name" value="GTP_EFTU"/>
    <property type="match status" value="1"/>
</dbReference>
<dbReference type="Proteomes" id="UP001634394">
    <property type="component" value="Unassembled WGS sequence"/>
</dbReference>
<dbReference type="CDD" id="cd03697">
    <property type="entry name" value="EFTU_II"/>
    <property type="match status" value="1"/>
</dbReference>
<dbReference type="NCBIfam" id="NF009373">
    <property type="entry name" value="PRK12736.1"/>
    <property type="match status" value="1"/>
</dbReference>
<dbReference type="GO" id="GO:0003746">
    <property type="term" value="F:translation elongation factor activity"/>
    <property type="evidence" value="ECO:0007669"/>
    <property type="project" value="UniProtKB-UniRule"/>
</dbReference>
<dbReference type="InterPro" id="IPR027417">
    <property type="entry name" value="P-loop_NTPase"/>
</dbReference>
<comment type="catalytic activity">
    <reaction evidence="9">
        <text>GTP + H2O = GDP + phosphate + H(+)</text>
        <dbReference type="Rhea" id="RHEA:19669"/>
        <dbReference type="ChEBI" id="CHEBI:15377"/>
        <dbReference type="ChEBI" id="CHEBI:15378"/>
        <dbReference type="ChEBI" id="CHEBI:37565"/>
        <dbReference type="ChEBI" id="CHEBI:43474"/>
        <dbReference type="ChEBI" id="CHEBI:58189"/>
        <dbReference type="EC" id="3.6.5.3"/>
    </reaction>
    <physiologicalReaction direction="left-to-right" evidence="9">
        <dbReference type="Rhea" id="RHEA:19670"/>
    </physiologicalReaction>
</comment>
<comment type="similarity">
    <text evidence="2 10">Belongs to the TRAFAC class translation factor GTPase superfamily. Classic translation factor GTPase family. EF-Tu/EF-1A subfamily.</text>
</comment>
<dbReference type="InterPro" id="IPR041709">
    <property type="entry name" value="EF-Tu_GTP-bd"/>
</dbReference>
<evidence type="ECO:0000256" key="8">
    <source>
        <dbReference type="ARBA" id="ARBA00023134"/>
    </source>
</evidence>
<evidence type="ECO:0000256" key="1">
    <source>
        <dbReference type="ARBA" id="ARBA00004173"/>
    </source>
</evidence>
<dbReference type="FunFam" id="2.40.30.10:FF:000001">
    <property type="entry name" value="Elongation factor Tu"/>
    <property type="match status" value="1"/>
</dbReference>
<feature type="domain" description="Tr-type G" evidence="11">
    <location>
        <begin position="59"/>
        <end position="254"/>
    </location>
</feature>
<reference evidence="12 14" key="1">
    <citation type="submission" date="2024-11" db="EMBL/GenBank/DDBJ databases">
        <title>Chromosome-level genome assembly of the freshwater bivalve Anodonta woodiana.</title>
        <authorList>
            <person name="Chen X."/>
        </authorList>
    </citation>
    <scope>NUCLEOTIDE SEQUENCE [LARGE SCALE GENOMIC DNA]</scope>
    <source>
        <strain evidence="12">MN2024</strain>
        <tissue evidence="12">Gills</tissue>
    </source>
</reference>
<evidence type="ECO:0000256" key="4">
    <source>
        <dbReference type="ARBA" id="ARBA00022768"/>
    </source>
</evidence>
<keyword evidence="14" id="KW-1185">Reference proteome</keyword>
<dbReference type="SUPFAM" id="SSF52540">
    <property type="entry name" value="P-loop containing nucleoside triphosphate hydrolases"/>
    <property type="match status" value="1"/>
</dbReference>
<evidence type="ECO:0000313" key="14">
    <source>
        <dbReference type="Proteomes" id="UP001634394"/>
    </source>
</evidence>
<protein>
    <recommendedName>
        <fullName evidence="10">Elongation factor Tu</fullName>
    </recommendedName>
</protein>
<dbReference type="InterPro" id="IPR033720">
    <property type="entry name" value="EFTU_2"/>
</dbReference>
<dbReference type="GO" id="GO:0005739">
    <property type="term" value="C:mitochondrion"/>
    <property type="evidence" value="ECO:0007669"/>
    <property type="project" value="UniProtKB-SubCell"/>
</dbReference>
<dbReference type="InterPro" id="IPR050055">
    <property type="entry name" value="EF-Tu_GTPase"/>
</dbReference>
<evidence type="ECO:0000256" key="9">
    <source>
        <dbReference type="ARBA" id="ARBA00051990"/>
    </source>
</evidence>
<evidence type="ECO:0000313" key="13">
    <source>
        <dbReference type="EMBL" id="KAL3852052.1"/>
    </source>
</evidence>
<dbReference type="InterPro" id="IPR004160">
    <property type="entry name" value="Transl_elong_EFTu/EF1A_C"/>
</dbReference>
<evidence type="ECO:0000256" key="10">
    <source>
        <dbReference type="RuleBase" id="RU000325"/>
    </source>
</evidence>
<dbReference type="InterPro" id="IPR004541">
    <property type="entry name" value="Transl_elong_EFTu/EF1A_bac/org"/>
</dbReference>
<dbReference type="Gene3D" id="2.40.30.10">
    <property type="entry name" value="Translation factors"/>
    <property type="match status" value="2"/>
</dbReference>
<dbReference type="Pfam" id="PF03144">
    <property type="entry name" value="GTP_EFTU_D2"/>
    <property type="match status" value="1"/>
</dbReference>
<evidence type="ECO:0000256" key="3">
    <source>
        <dbReference type="ARBA" id="ARBA00022741"/>
    </source>
</evidence>
<dbReference type="NCBIfam" id="NF000766">
    <property type="entry name" value="PRK00049.1"/>
    <property type="match status" value="1"/>
</dbReference>
<comment type="function">
    <text evidence="10">This protein promotes the GTP-dependent binding of aminoacyl-tRNA to the A-site of ribosomes during protein biosynthesis.</text>
</comment>
<keyword evidence="3 10" id="KW-0547">Nucleotide-binding</keyword>
<dbReference type="EMBL" id="JBJQND010000015">
    <property type="protein sequence ID" value="KAL3852030.1"/>
    <property type="molecule type" value="Genomic_DNA"/>
</dbReference>
<dbReference type="EMBL" id="JBJQND010000015">
    <property type="protein sequence ID" value="KAL3852052.1"/>
    <property type="molecule type" value="Genomic_DNA"/>
</dbReference>
<dbReference type="PROSITE" id="PS51722">
    <property type="entry name" value="G_TR_2"/>
    <property type="match status" value="1"/>
</dbReference>
<dbReference type="PROSITE" id="PS00301">
    <property type="entry name" value="G_TR_1"/>
    <property type="match status" value="1"/>
</dbReference>
<dbReference type="AlphaFoldDB" id="A0ABD3USI2"/>
<dbReference type="InterPro" id="IPR009000">
    <property type="entry name" value="Transl_B-barrel_sf"/>
</dbReference>
<evidence type="ECO:0000256" key="7">
    <source>
        <dbReference type="ARBA" id="ARBA00023128"/>
    </source>
</evidence>
<dbReference type="InterPro" id="IPR004161">
    <property type="entry name" value="EFTu-like_2"/>
</dbReference>
<comment type="subcellular location">
    <subcellularLocation>
        <location evidence="1">Mitochondrion</location>
    </subcellularLocation>
</comment>
<dbReference type="InterPro" id="IPR031157">
    <property type="entry name" value="G_TR_CS"/>
</dbReference>
<keyword evidence="7" id="KW-0496">Mitochondrion</keyword>
<dbReference type="CDD" id="cd01884">
    <property type="entry name" value="EF_Tu"/>
    <property type="match status" value="1"/>
</dbReference>
<dbReference type="PANTHER" id="PTHR43721:SF36">
    <property type="entry name" value="ELONGATION FACTOR TU, MITOCHONDRIAL"/>
    <property type="match status" value="1"/>
</dbReference>
<comment type="caution">
    <text evidence="12">The sequence shown here is derived from an EMBL/GenBank/DDBJ whole genome shotgun (WGS) entry which is preliminary data.</text>
</comment>
<organism evidence="12 14">
    <name type="scientific">Sinanodonta woodiana</name>
    <name type="common">Chinese pond mussel</name>
    <name type="synonym">Anodonta woodiana</name>
    <dbReference type="NCBI Taxonomy" id="1069815"/>
    <lineage>
        <taxon>Eukaryota</taxon>
        <taxon>Metazoa</taxon>
        <taxon>Spiralia</taxon>
        <taxon>Lophotrochozoa</taxon>
        <taxon>Mollusca</taxon>
        <taxon>Bivalvia</taxon>
        <taxon>Autobranchia</taxon>
        <taxon>Heteroconchia</taxon>
        <taxon>Palaeoheterodonta</taxon>
        <taxon>Unionida</taxon>
        <taxon>Unionoidea</taxon>
        <taxon>Unionidae</taxon>
        <taxon>Unioninae</taxon>
        <taxon>Sinanodonta</taxon>
    </lineage>
</organism>
<evidence type="ECO:0000259" key="11">
    <source>
        <dbReference type="PROSITE" id="PS51722"/>
    </source>
</evidence>
<proteinExistence type="inferred from homology"/>
<dbReference type="GO" id="GO:0003924">
    <property type="term" value="F:GTPase activity"/>
    <property type="evidence" value="ECO:0007669"/>
    <property type="project" value="UniProtKB-UniRule"/>
</dbReference>
<dbReference type="InterPro" id="IPR000795">
    <property type="entry name" value="T_Tr_GTP-bd_dom"/>
</dbReference>
<keyword evidence="6" id="KW-0809">Transit peptide</keyword>
<dbReference type="FunFam" id="3.40.50.300:FF:000003">
    <property type="entry name" value="Elongation factor Tu"/>
    <property type="match status" value="1"/>
</dbReference>
<dbReference type="SUPFAM" id="SSF50447">
    <property type="entry name" value="Translation proteins"/>
    <property type="match status" value="1"/>
</dbReference>
<evidence type="ECO:0000256" key="5">
    <source>
        <dbReference type="ARBA" id="ARBA00022917"/>
    </source>
</evidence>
<dbReference type="PRINTS" id="PR00315">
    <property type="entry name" value="ELONGATNFCT"/>
</dbReference>
<sequence length="472" mass="52811">MASLLVRHCLEGSYAISKKVLLSRVATDSQQLGFRSFSLCSIFSQKPPTAGKKTYVRDKPHVNIGTIGHVDHGKTSLTAAITKVLSKQKKASYHKYEDIDNAPEERARGITINHATIDYQTDKRHYAHVDCPGHADYIKNMITGTAQMDGCILVVAATDGTMPQTREHLLLAKQIGISHIVVFINKADVADNEMLELVEMEIRELLSEFGYDGANTPIVCGSALCVLEDRNPEIGETKILELLKNVDEYIPLPVRDLDKDFYFPIEAVFSIPGRGTVVTGRLERGIINKGDACEIMGYDKKMKSNITGIEMFHQLLERAEAGDQMGALLRGMKREDLRRGLVIGKPGSLSMHNKIEAQLYLLSKDEGGRQKPILNYFQAQMFCKTWDIPVHFEIPDKDMIMPGEDAKVMFTMNKRMVLEQGQRFTIRSGGGTLGYGVVTKLLEDTNFDEFAEAIKKIRKEKAKQEATENPQQ</sequence>
<dbReference type="PANTHER" id="PTHR43721">
    <property type="entry name" value="ELONGATION FACTOR TU-RELATED"/>
    <property type="match status" value="1"/>
</dbReference>
<dbReference type="InterPro" id="IPR009001">
    <property type="entry name" value="Transl_elong_EF1A/Init_IF2_C"/>
</dbReference>
<dbReference type="NCBIfam" id="NF009372">
    <property type="entry name" value="PRK12735.1"/>
    <property type="match status" value="1"/>
</dbReference>
<dbReference type="NCBIfam" id="TIGR00485">
    <property type="entry name" value="EF-Tu"/>
    <property type="match status" value="1"/>
</dbReference>
<keyword evidence="5" id="KW-0648">Protein biosynthesis</keyword>
<gene>
    <name evidence="12" type="ORF">ACJMK2_015719</name>
    <name evidence="13" type="ORF">ACJMK2_015741</name>
</gene>
<evidence type="ECO:0000256" key="6">
    <source>
        <dbReference type="ARBA" id="ARBA00022946"/>
    </source>
</evidence>
<dbReference type="Gene3D" id="3.40.50.300">
    <property type="entry name" value="P-loop containing nucleotide triphosphate hydrolases"/>
    <property type="match status" value="1"/>
</dbReference>
<dbReference type="CDD" id="cd03706">
    <property type="entry name" value="mtEFTU_III"/>
    <property type="match status" value="1"/>
</dbReference>
<evidence type="ECO:0000256" key="2">
    <source>
        <dbReference type="ARBA" id="ARBA00007249"/>
    </source>
</evidence>
<evidence type="ECO:0000313" key="12">
    <source>
        <dbReference type="EMBL" id="KAL3852030.1"/>
    </source>
</evidence>
<dbReference type="Pfam" id="PF03143">
    <property type="entry name" value="GTP_EFTU_D3"/>
    <property type="match status" value="1"/>
</dbReference>
<keyword evidence="4 10" id="KW-0251">Elongation factor</keyword>